<gene>
    <name evidence="2" type="ORF">H2200_010715</name>
</gene>
<feature type="compositionally biased region" description="Polar residues" evidence="1">
    <location>
        <begin position="99"/>
        <end position="113"/>
    </location>
</feature>
<feature type="region of interest" description="Disordered" evidence="1">
    <location>
        <begin position="236"/>
        <end position="256"/>
    </location>
</feature>
<evidence type="ECO:0000313" key="2">
    <source>
        <dbReference type="EMBL" id="KAJ9604601.1"/>
    </source>
</evidence>
<feature type="compositionally biased region" description="Polar residues" evidence="1">
    <location>
        <begin position="155"/>
        <end position="175"/>
    </location>
</feature>
<feature type="region of interest" description="Disordered" evidence="1">
    <location>
        <begin position="191"/>
        <end position="219"/>
    </location>
</feature>
<sequence>MSSISPLDFRSVLPIRSRSAMSVEKPSIKQEASIFEFPPEPPVVPVQKPGWSWTCGTFIEDMSSEPSTPIKQEVPTFTFALPDPQMPRPSPVKIEQGEESSLSDTRWSSSNGSVYPGQPPEPTRKPDHSYSAATMADFQRHMNVIDCRPIPWQPPTYTRPNAQPESTHATPPQNTALQDYQLQLMLLEQQKKKRDAMVRKDTDPKDRPSFFPRAEAHQSSKLEDYQMELMLIDRQKKKRDAVGQKDIDPKDRPSFLPRAEAHRSSKLEDYQMQLMLLDQHKRKREAMVRKDINPNERPLPLPDAQPCVPSKAEIHAHSTPGMHQTIARQRMQGNVAKQSQECHSGATSGRFETFQAPVAPRARARYSDYEMQLMLLEQQNRKRLMQARMEQENRNA</sequence>
<feature type="region of interest" description="Disordered" evidence="1">
    <location>
        <begin position="149"/>
        <end position="175"/>
    </location>
</feature>
<comment type="caution">
    <text evidence="2">The sequence shown here is derived from an EMBL/GenBank/DDBJ whole genome shotgun (WGS) entry which is preliminary data.</text>
</comment>
<keyword evidence="3" id="KW-1185">Reference proteome</keyword>
<reference evidence="2" key="1">
    <citation type="submission" date="2022-10" db="EMBL/GenBank/DDBJ databases">
        <title>Culturing micro-colonial fungi from biological soil crusts in the Mojave desert and describing Neophaeococcomyces mojavensis, and introducing the new genera and species Taxawa tesnikishii.</title>
        <authorList>
            <person name="Kurbessoian T."/>
            <person name="Stajich J.E."/>
        </authorList>
    </citation>
    <scope>NUCLEOTIDE SEQUENCE</scope>
    <source>
        <strain evidence="2">TK_41</strain>
    </source>
</reference>
<proteinExistence type="predicted"/>
<dbReference type="AlphaFoldDB" id="A0AA38X0M6"/>
<dbReference type="EMBL" id="JAPDRK010000018">
    <property type="protein sequence ID" value="KAJ9604601.1"/>
    <property type="molecule type" value="Genomic_DNA"/>
</dbReference>
<feature type="region of interest" description="Disordered" evidence="1">
    <location>
        <begin position="79"/>
        <end position="129"/>
    </location>
</feature>
<protein>
    <submittedName>
        <fullName evidence="2">Uncharacterized protein</fullName>
    </submittedName>
</protein>
<accession>A0AA38X0M6</accession>
<evidence type="ECO:0000256" key="1">
    <source>
        <dbReference type="SAM" id="MobiDB-lite"/>
    </source>
</evidence>
<dbReference type="Proteomes" id="UP001172673">
    <property type="component" value="Unassembled WGS sequence"/>
</dbReference>
<name>A0AA38X0M6_9EURO</name>
<evidence type="ECO:0000313" key="3">
    <source>
        <dbReference type="Proteomes" id="UP001172673"/>
    </source>
</evidence>
<feature type="compositionally biased region" description="Basic and acidic residues" evidence="1">
    <location>
        <begin position="195"/>
        <end position="219"/>
    </location>
</feature>
<organism evidence="2 3">
    <name type="scientific">Cladophialophora chaetospira</name>
    <dbReference type="NCBI Taxonomy" id="386627"/>
    <lineage>
        <taxon>Eukaryota</taxon>
        <taxon>Fungi</taxon>
        <taxon>Dikarya</taxon>
        <taxon>Ascomycota</taxon>
        <taxon>Pezizomycotina</taxon>
        <taxon>Eurotiomycetes</taxon>
        <taxon>Chaetothyriomycetidae</taxon>
        <taxon>Chaetothyriales</taxon>
        <taxon>Herpotrichiellaceae</taxon>
        <taxon>Cladophialophora</taxon>
    </lineage>
</organism>
<feature type="compositionally biased region" description="Basic and acidic residues" evidence="1">
    <location>
        <begin position="240"/>
        <end position="256"/>
    </location>
</feature>